<dbReference type="Gene3D" id="3.90.10.10">
    <property type="entry name" value="Cytochrome C3"/>
    <property type="match status" value="1"/>
</dbReference>
<keyword evidence="2" id="KW-0472">Membrane</keyword>
<accession>A0A2H5XDN6</accession>
<dbReference type="InterPro" id="IPR051829">
    <property type="entry name" value="Multiheme_Cytochr_ET"/>
</dbReference>
<keyword evidence="1" id="KW-0732">Signal</keyword>
<organism evidence="3 4">
    <name type="scientific">Candidatus Fervidibacter japonicus</name>
    <dbReference type="NCBI Taxonomy" id="2035412"/>
    <lineage>
        <taxon>Bacteria</taxon>
        <taxon>Candidatus Fervidibacterota</taxon>
        <taxon>Candidatus Fervidibacter</taxon>
    </lineage>
</organism>
<evidence type="ECO:0000313" key="4">
    <source>
        <dbReference type="Proteomes" id="UP000236173"/>
    </source>
</evidence>
<protein>
    <recommendedName>
        <fullName evidence="5">Cytochrome c-552/4 domain-containing protein</fullName>
    </recommendedName>
</protein>
<evidence type="ECO:0008006" key="5">
    <source>
        <dbReference type="Google" id="ProtNLM"/>
    </source>
</evidence>
<evidence type="ECO:0000256" key="2">
    <source>
        <dbReference type="SAM" id="Phobius"/>
    </source>
</evidence>
<sequence length="630" mass="68663">MSGAPDIVAPKALRGLTMRHLKPIAQGASLVLLAVAIVVYVRWRSPHHLPSRQLAGNGTCVSARCHAGMDDPHQTDMLRCVDCHGGNPQVPQPATDDPKAWLAMMRQAHALPTDGVTAQSLGIVAQFDRLPLAFIRFVNPSDLRVAEQTCGQTECHGRLRGDIVRRVKTSLHATLAGYSLLPAQFGKSADAFGVRATAAHASAASRESANALRSFAELERDGAFVGAVLANCVQCHIQAYPLQPQTGQMRASGCAACHMPYADDGKSRQPHWQPLPDAPSRRQAHPFVHAFLARPDDTKALGLKPMSQCRRCHTQGMRIQQNYEGVHGDADVHFRRGMICSDCHTEADMHGDGRLYLRQVLAVEIRCESCHGSVDRPATMRTAQGRVVPNLRRLPNGKFVLRTHDQKLRIVPQVVDTMDPRKTPKAAEAHGRSGIRNGVGVAMATIKGFSHLDRLECYACHIGGLFQPLHATLVIDKRQRAISALTGTPVPKVTQRAPTSPSLILLLGINHRGRIAPLIAQPATTVVVNADGTTKRWLPRSLLTRRHARTFLPLAPHTVTKKALACADCHWTPDRRNARKVRQVFGLGTDTVDRLVAADGKPVADFGIADVRPLDATTLKRVLQVIVPAR</sequence>
<feature type="transmembrane region" description="Helical" evidence="2">
    <location>
        <begin position="24"/>
        <end position="43"/>
    </location>
</feature>
<reference evidence="4" key="1">
    <citation type="submission" date="2017-09" db="EMBL/GenBank/DDBJ databases">
        <title>Metaegenomics of thermophilic ammonia-oxidizing enrichment culture.</title>
        <authorList>
            <person name="Kato S."/>
            <person name="Suzuki K."/>
        </authorList>
    </citation>
    <scope>NUCLEOTIDE SEQUENCE [LARGE SCALE GENOMIC DNA]</scope>
</reference>
<comment type="caution">
    <text evidence="3">The sequence shown here is derived from an EMBL/GenBank/DDBJ whole genome shotgun (WGS) entry which is preliminary data.</text>
</comment>
<dbReference type="PANTHER" id="PTHR35038">
    <property type="entry name" value="DISSIMILATORY SULFITE REDUCTASE SIRA"/>
    <property type="match status" value="1"/>
</dbReference>
<evidence type="ECO:0000313" key="3">
    <source>
        <dbReference type="EMBL" id="GBC99284.1"/>
    </source>
</evidence>
<keyword evidence="2" id="KW-1133">Transmembrane helix</keyword>
<dbReference type="AlphaFoldDB" id="A0A2H5XDN6"/>
<dbReference type="Proteomes" id="UP000236173">
    <property type="component" value="Unassembled WGS sequence"/>
</dbReference>
<gene>
    <name evidence="3" type="ORF">HRbin17_01806</name>
</gene>
<name>A0A2H5XDN6_9BACT</name>
<keyword evidence="2" id="KW-0812">Transmembrane</keyword>
<proteinExistence type="predicted"/>
<dbReference type="GO" id="GO:0016491">
    <property type="term" value="F:oxidoreductase activity"/>
    <property type="evidence" value="ECO:0007669"/>
    <property type="project" value="TreeGrafter"/>
</dbReference>
<dbReference type="PANTHER" id="PTHR35038:SF8">
    <property type="entry name" value="C-TYPE POLYHEME CYTOCHROME OMCC"/>
    <property type="match status" value="1"/>
</dbReference>
<dbReference type="EMBL" id="BEHT01000024">
    <property type="protein sequence ID" value="GBC99284.1"/>
    <property type="molecule type" value="Genomic_DNA"/>
</dbReference>
<dbReference type="SUPFAM" id="SSF48695">
    <property type="entry name" value="Multiheme cytochromes"/>
    <property type="match status" value="2"/>
</dbReference>
<evidence type="ECO:0000256" key="1">
    <source>
        <dbReference type="ARBA" id="ARBA00022729"/>
    </source>
</evidence>
<dbReference type="InterPro" id="IPR036280">
    <property type="entry name" value="Multihaem_cyt_sf"/>
</dbReference>